<organism evidence="8 9">
    <name type="scientific">Fusarium kuroshium</name>
    <dbReference type="NCBI Taxonomy" id="2010991"/>
    <lineage>
        <taxon>Eukaryota</taxon>
        <taxon>Fungi</taxon>
        <taxon>Dikarya</taxon>
        <taxon>Ascomycota</taxon>
        <taxon>Pezizomycotina</taxon>
        <taxon>Sordariomycetes</taxon>
        <taxon>Hypocreomycetidae</taxon>
        <taxon>Hypocreales</taxon>
        <taxon>Nectriaceae</taxon>
        <taxon>Fusarium</taxon>
        <taxon>Fusarium solani species complex</taxon>
    </lineage>
</organism>
<feature type="binding site" evidence="6">
    <location>
        <position position="281"/>
    </location>
    <ligand>
        <name>D-dopa</name>
        <dbReference type="ChEBI" id="CHEBI:149689"/>
    </ligand>
</feature>
<feature type="domain" description="FAD dependent oxidoreductase" evidence="7">
    <location>
        <begin position="3"/>
        <end position="323"/>
    </location>
</feature>
<gene>
    <name evidence="8" type="ORF">CDV36_004143</name>
</gene>
<dbReference type="Pfam" id="PF01266">
    <property type="entry name" value="DAO"/>
    <property type="match status" value="1"/>
</dbReference>
<keyword evidence="3" id="KW-0285">Flavoprotein</keyword>
<proteinExistence type="inferred from homology"/>
<dbReference type="GO" id="GO:0019478">
    <property type="term" value="P:D-amino acid catabolic process"/>
    <property type="evidence" value="ECO:0007669"/>
    <property type="project" value="TreeGrafter"/>
</dbReference>
<protein>
    <recommendedName>
        <fullName evidence="7">FAD dependent oxidoreductase domain-containing protein</fullName>
    </recommendedName>
</protein>
<dbReference type="Proteomes" id="UP000277212">
    <property type="component" value="Unassembled WGS sequence"/>
</dbReference>
<keyword evidence="9" id="KW-1185">Reference proteome</keyword>
<comment type="cofactor">
    <cofactor evidence="1 6">
        <name>FAD</name>
        <dbReference type="ChEBI" id="CHEBI:57692"/>
    </cofactor>
</comment>
<name>A0A3M2SF59_9HYPO</name>
<sequence>MARITIVGSGIIGLAIAAQLSRLHDITVIARDLPGDEPCIKWASPWAGANFVAGGCSSARERRMQMDAFTELWRLAIRHPESSVKRLPMEEFYDNERSDDDLWFKDFMPGFRFLPKDRLPEGVRGGITYMTIVLNPHIFMPWLKRNLESSGVRFRRMDLNSLSDAHHLGHDILINATGEGPKYLSDIKDQNMELLRGQTMIIKSDYKKSFMRDDGKTYTYVIPRLDGTVILGGIRDPDVENTEVDMEIDKDIVTRVNRSLPEHFSADVSDYEIVGHNVGIRPYRSAGMRIEKETKDGQNIVHAYGLTGGGFIYSFGVAREVVRLVDEFLFPDGKAKI</sequence>
<evidence type="ECO:0000256" key="5">
    <source>
        <dbReference type="ARBA" id="ARBA00023002"/>
    </source>
</evidence>
<evidence type="ECO:0000256" key="6">
    <source>
        <dbReference type="PIRSR" id="PIRSR000189-1"/>
    </source>
</evidence>
<dbReference type="PANTHER" id="PTHR11530">
    <property type="entry name" value="D-AMINO ACID OXIDASE"/>
    <property type="match status" value="1"/>
</dbReference>
<dbReference type="Gene3D" id="3.30.9.10">
    <property type="entry name" value="D-Amino Acid Oxidase, subunit A, domain 2"/>
    <property type="match status" value="1"/>
</dbReference>
<reference evidence="8 9" key="1">
    <citation type="submission" date="2017-06" db="EMBL/GenBank/DDBJ databases">
        <title>Comparative genomic analysis of Ambrosia Fusariam Clade fungi.</title>
        <authorList>
            <person name="Stajich J.E."/>
            <person name="Carrillo J."/>
            <person name="Kijimoto T."/>
            <person name="Eskalen A."/>
            <person name="O'Donnell K."/>
            <person name="Kasson M."/>
        </authorList>
    </citation>
    <scope>NUCLEOTIDE SEQUENCE [LARGE SCALE GENOMIC DNA]</scope>
    <source>
        <strain evidence="8">UCR3666</strain>
    </source>
</reference>
<evidence type="ECO:0000313" key="8">
    <source>
        <dbReference type="EMBL" id="RMJ16206.1"/>
    </source>
</evidence>
<dbReference type="GO" id="GO:0005737">
    <property type="term" value="C:cytoplasm"/>
    <property type="evidence" value="ECO:0007669"/>
    <property type="project" value="TreeGrafter"/>
</dbReference>
<evidence type="ECO:0000256" key="4">
    <source>
        <dbReference type="ARBA" id="ARBA00022827"/>
    </source>
</evidence>
<dbReference type="PIRSF" id="PIRSF000189">
    <property type="entry name" value="D-aa_oxidase"/>
    <property type="match status" value="1"/>
</dbReference>
<dbReference type="SUPFAM" id="SSF51971">
    <property type="entry name" value="Nucleotide-binding domain"/>
    <property type="match status" value="1"/>
</dbReference>
<dbReference type="AlphaFoldDB" id="A0A3M2SF59"/>
<feature type="binding site" evidence="6">
    <location>
        <position position="308"/>
    </location>
    <ligand>
        <name>D-dopa</name>
        <dbReference type="ChEBI" id="CHEBI:149689"/>
    </ligand>
</feature>
<dbReference type="OrthoDB" id="2015447at2759"/>
<feature type="binding site" evidence="6">
    <location>
        <position position="177"/>
    </location>
    <ligand>
        <name>FAD</name>
        <dbReference type="ChEBI" id="CHEBI:57692"/>
    </ligand>
</feature>
<dbReference type="STRING" id="2010991.A0A3M2SF59"/>
<keyword evidence="5" id="KW-0560">Oxidoreductase</keyword>
<dbReference type="InterPro" id="IPR023209">
    <property type="entry name" value="DAO"/>
</dbReference>
<dbReference type="PANTHER" id="PTHR11530:SF11">
    <property type="entry name" value="D-ASPARTATE OXIDASE"/>
    <property type="match status" value="1"/>
</dbReference>
<keyword evidence="4 6" id="KW-0274">FAD</keyword>
<comment type="caution">
    <text evidence="8">The sequence shown here is derived from an EMBL/GenBank/DDBJ whole genome shotgun (WGS) entry which is preliminary data.</text>
</comment>
<accession>A0A3M2SF59</accession>
<dbReference type="InterPro" id="IPR006076">
    <property type="entry name" value="FAD-dep_OxRdtase"/>
</dbReference>
<evidence type="ECO:0000256" key="1">
    <source>
        <dbReference type="ARBA" id="ARBA00001974"/>
    </source>
</evidence>
<dbReference type="EMBL" id="NKUJ01000051">
    <property type="protein sequence ID" value="RMJ16206.1"/>
    <property type="molecule type" value="Genomic_DNA"/>
</dbReference>
<dbReference type="GO" id="GO:0071949">
    <property type="term" value="F:FAD binding"/>
    <property type="evidence" value="ECO:0007669"/>
    <property type="project" value="InterPro"/>
</dbReference>
<dbReference type="SUPFAM" id="SSF54373">
    <property type="entry name" value="FAD-linked reductases, C-terminal domain"/>
    <property type="match status" value="1"/>
</dbReference>
<evidence type="ECO:0000313" key="9">
    <source>
        <dbReference type="Proteomes" id="UP000277212"/>
    </source>
</evidence>
<comment type="similarity">
    <text evidence="2">Belongs to the DAMOX/DASOX family.</text>
</comment>
<dbReference type="Gene3D" id="3.40.50.720">
    <property type="entry name" value="NAD(P)-binding Rossmann-like Domain"/>
    <property type="match status" value="1"/>
</dbReference>
<evidence type="ECO:0000259" key="7">
    <source>
        <dbReference type="Pfam" id="PF01266"/>
    </source>
</evidence>
<evidence type="ECO:0000256" key="2">
    <source>
        <dbReference type="ARBA" id="ARBA00006730"/>
    </source>
</evidence>
<dbReference type="GO" id="GO:0003884">
    <property type="term" value="F:D-amino-acid oxidase activity"/>
    <property type="evidence" value="ECO:0007669"/>
    <property type="project" value="InterPro"/>
</dbReference>
<evidence type="ECO:0000256" key="3">
    <source>
        <dbReference type="ARBA" id="ARBA00022630"/>
    </source>
</evidence>